<feature type="transmembrane region" description="Helical" evidence="8">
    <location>
        <begin position="273"/>
        <end position="291"/>
    </location>
</feature>
<dbReference type="GO" id="GO:0005794">
    <property type="term" value="C:Golgi apparatus"/>
    <property type="evidence" value="ECO:0007669"/>
    <property type="project" value="TreeGrafter"/>
</dbReference>
<comment type="caution">
    <text evidence="10">The sequence shown here is derived from an EMBL/GenBank/DDBJ whole genome shotgun (WGS) entry which is preliminary data.</text>
</comment>
<feature type="transmembrane region" description="Helical" evidence="8">
    <location>
        <begin position="238"/>
        <end position="267"/>
    </location>
</feature>
<evidence type="ECO:0000256" key="8">
    <source>
        <dbReference type="RuleBase" id="RU079119"/>
    </source>
</evidence>
<dbReference type="AlphaFoldDB" id="A0A7J7NYJ4"/>
<evidence type="ECO:0000256" key="4">
    <source>
        <dbReference type="ARBA" id="ARBA00022692"/>
    </source>
</evidence>
<feature type="transmembrane region" description="Helical" evidence="8">
    <location>
        <begin position="190"/>
        <end position="217"/>
    </location>
</feature>
<evidence type="ECO:0000256" key="5">
    <source>
        <dbReference type="ARBA" id="ARBA00022989"/>
    </source>
</evidence>
<reference evidence="10 11" key="1">
    <citation type="journal article" date="2020" name="IScience">
        <title>Genome Sequencing of the Endangered Kingdonia uniflora (Circaeasteraceae, Ranunculales) Reveals Potential Mechanisms of Evolutionary Specialization.</title>
        <authorList>
            <person name="Sun Y."/>
            <person name="Deng T."/>
            <person name="Zhang A."/>
            <person name="Moore M.J."/>
            <person name="Landis J.B."/>
            <person name="Lin N."/>
            <person name="Zhang H."/>
            <person name="Zhang X."/>
            <person name="Huang J."/>
            <person name="Zhang X."/>
            <person name="Sun H."/>
            <person name="Wang H."/>
        </authorList>
    </citation>
    <scope>NUCLEOTIDE SEQUENCE [LARGE SCALE GENOMIC DNA]</scope>
    <source>
        <strain evidence="10">TB1705</strain>
        <tissue evidence="10">Leaf</tissue>
    </source>
</reference>
<dbReference type="PROSITE" id="PS50216">
    <property type="entry name" value="DHHC"/>
    <property type="match status" value="1"/>
</dbReference>
<keyword evidence="7 8" id="KW-0012">Acyltransferase</keyword>
<organism evidence="10 11">
    <name type="scientific">Kingdonia uniflora</name>
    <dbReference type="NCBI Taxonomy" id="39325"/>
    <lineage>
        <taxon>Eukaryota</taxon>
        <taxon>Viridiplantae</taxon>
        <taxon>Streptophyta</taxon>
        <taxon>Embryophyta</taxon>
        <taxon>Tracheophyta</taxon>
        <taxon>Spermatophyta</taxon>
        <taxon>Magnoliopsida</taxon>
        <taxon>Ranunculales</taxon>
        <taxon>Circaeasteraceae</taxon>
        <taxon>Kingdonia</taxon>
    </lineage>
</organism>
<dbReference type="EC" id="2.3.1.225" evidence="8"/>
<evidence type="ECO:0000313" key="10">
    <source>
        <dbReference type="EMBL" id="KAF6172255.1"/>
    </source>
</evidence>
<gene>
    <name evidence="10" type="ORF">GIB67_024877</name>
</gene>
<keyword evidence="3 8" id="KW-0808">Transferase</keyword>
<keyword evidence="11" id="KW-1185">Reference proteome</keyword>
<evidence type="ECO:0000313" key="11">
    <source>
        <dbReference type="Proteomes" id="UP000541444"/>
    </source>
</evidence>
<evidence type="ECO:0000256" key="2">
    <source>
        <dbReference type="ARBA" id="ARBA00008574"/>
    </source>
</evidence>
<feature type="domain" description="Palmitoyltransferase DHHC" evidence="9">
    <location>
        <begin position="143"/>
        <end position="271"/>
    </location>
</feature>
<comment type="similarity">
    <text evidence="2 8">Belongs to the DHHC palmitoyltransferase family.</text>
</comment>
<evidence type="ECO:0000256" key="3">
    <source>
        <dbReference type="ARBA" id="ARBA00022679"/>
    </source>
</evidence>
<dbReference type="Proteomes" id="UP000541444">
    <property type="component" value="Unassembled WGS sequence"/>
</dbReference>
<dbReference type="InterPro" id="IPR039859">
    <property type="entry name" value="PFA4/ZDH16/20/ERF2-like"/>
</dbReference>
<dbReference type="GO" id="GO:0016020">
    <property type="term" value="C:membrane"/>
    <property type="evidence" value="ECO:0007669"/>
    <property type="project" value="UniProtKB-SubCell"/>
</dbReference>
<dbReference type="PANTHER" id="PTHR22883:SF306">
    <property type="entry name" value="PROTEIN S-ACYLTRANSFERASE 18"/>
    <property type="match status" value="1"/>
</dbReference>
<sequence>MFIVLMQFVGIAVFSFLVVGFYAFLGPFLGNRIAEITMLMVFSSVVLLVIFLFVRCTAIDPTDKTSFKKKRKKSGGFSKRKYGFILGQIVVRFFKRIERKILRCCIRRRYLYPLKSNIQLEPLILFPLVVKDDVVTPDVKDDDITFCALCDFEVRKHSKHCRSCHRCVEGFDHHCRWLNNCIGKKNYTTFILLMVFVLLMLFVEGGTAVAIFVRCFADKKGLEKELEKKLYIEFPRGVLAAISVLLFLLTAYGSAALGQLFFFHLVLIRKVMSSFYVLIFLLSIFGLEGFLENKTTQSSLYLETSKPESIWKKRSRGSSQTLSPIGWVDLGSELDVVRRGSEMVKEMDQVMRGTLILLPGIRKKLIKLSSDDGNNVHIGSYEQLGHLNGDGRRGSEMVKEMDQVMRGTLILLPGIRKKLIKLSSDDGNVVLEATCDLNIAEKGKKLIKLSSDDGNVVLEATCDLNIAETGYKPYEGVHGKYHLAMALKDTALGILSYSLE</sequence>
<dbReference type="Pfam" id="PF01529">
    <property type="entry name" value="DHHC"/>
    <property type="match status" value="1"/>
</dbReference>
<comment type="catalytic activity">
    <reaction evidence="8">
        <text>L-cysteinyl-[protein] + hexadecanoyl-CoA = S-hexadecanoyl-L-cysteinyl-[protein] + CoA</text>
        <dbReference type="Rhea" id="RHEA:36683"/>
        <dbReference type="Rhea" id="RHEA-COMP:10131"/>
        <dbReference type="Rhea" id="RHEA-COMP:11032"/>
        <dbReference type="ChEBI" id="CHEBI:29950"/>
        <dbReference type="ChEBI" id="CHEBI:57287"/>
        <dbReference type="ChEBI" id="CHEBI:57379"/>
        <dbReference type="ChEBI" id="CHEBI:74151"/>
        <dbReference type="EC" id="2.3.1.225"/>
    </reaction>
</comment>
<dbReference type="GO" id="GO:0005783">
    <property type="term" value="C:endoplasmic reticulum"/>
    <property type="evidence" value="ECO:0007669"/>
    <property type="project" value="TreeGrafter"/>
</dbReference>
<dbReference type="PANTHER" id="PTHR22883">
    <property type="entry name" value="ZINC FINGER DHHC DOMAIN CONTAINING PROTEIN"/>
    <property type="match status" value="1"/>
</dbReference>
<keyword evidence="4 8" id="KW-0812">Transmembrane</keyword>
<proteinExistence type="inferred from homology"/>
<dbReference type="GO" id="GO:0006612">
    <property type="term" value="P:protein targeting to membrane"/>
    <property type="evidence" value="ECO:0007669"/>
    <property type="project" value="TreeGrafter"/>
</dbReference>
<dbReference type="EMBL" id="JACGCM010000440">
    <property type="protein sequence ID" value="KAF6172255.1"/>
    <property type="molecule type" value="Genomic_DNA"/>
</dbReference>
<keyword evidence="5 8" id="KW-1133">Transmembrane helix</keyword>
<evidence type="ECO:0000256" key="6">
    <source>
        <dbReference type="ARBA" id="ARBA00023136"/>
    </source>
</evidence>
<dbReference type="OrthoDB" id="9909019at2759"/>
<evidence type="ECO:0000259" key="9">
    <source>
        <dbReference type="Pfam" id="PF01529"/>
    </source>
</evidence>
<feature type="transmembrane region" description="Helical" evidence="8">
    <location>
        <begin position="6"/>
        <end position="24"/>
    </location>
</feature>
<name>A0A7J7NYJ4_9MAGN</name>
<protein>
    <recommendedName>
        <fullName evidence="8">S-acyltransferase</fullName>
        <ecNumber evidence="8">2.3.1.225</ecNumber>
    </recommendedName>
    <alternativeName>
        <fullName evidence="8">Palmitoyltransferase</fullName>
    </alternativeName>
</protein>
<evidence type="ECO:0000256" key="1">
    <source>
        <dbReference type="ARBA" id="ARBA00004141"/>
    </source>
</evidence>
<dbReference type="InterPro" id="IPR001594">
    <property type="entry name" value="Palmitoyltrfase_DHHC"/>
</dbReference>
<keyword evidence="6 8" id="KW-0472">Membrane</keyword>
<comment type="domain">
    <text evidence="8">The DHHC domain is required for palmitoyltransferase activity.</text>
</comment>
<comment type="subcellular location">
    <subcellularLocation>
        <location evidence="1">Membrane</location>
        <topology evidence="1">Multi-pass membrane protein</topology>
    </subcellularLocation>
</comment>
<evidence type="ECO:0000256" key="7">
    <source>
        <dbReference type="ARBA" id="ARBA00023315"/>
    </source>
</evidence>
<dbReference type="GO" id="GO:0019706">
    <property type="term" value="F:protein-cysteine S-palmitoyltransferase activity"/>
    <property type="evidence" value="ECO:0007669"/>
    <property type="project" value="UniProtKB-EC"/>
</dbReference>
<accession>A0A7J7NYJ4</accession>
<feature type="transmembrane region" description="Helical" evidence="8">
    <location>
        <begin position="36"/>
        <end position="54"/>
    </location>
</feature>